<keyword evidence="2" id="KW-1185">Reference proteome</keyword>
<organism evidence="1 2">
    <name type="scientific">Fonsecaea nubica</name>
    <dbReference type="NCBI Taxonomy" id="856822"/>
    <lineage>
        <taxon>Eukaryota</taxon>
        <taxon>Fungi</taxon>
        <taxon>Dikarya</taxon>
        <taxon>Ascomycota</taxon>
        <taxon>Pezizomycotina</taxon>
        <taxon>Eurotiomycetes</taxon>
        <taxon>Chaetothyriomycetidae</taxon>
        <taxon>Chaetothyriales</taxon>
        <taxon>Herpotrichiellaceae</taxon>
        <taxon>Fonsecaea</taxon>
    </lineage>
</organism>
<reference evidence="1 2" key="1">
    <citation type="submission" date="2016-03" db="EMBL/GenBank/DDBJ databases">
        <title>The draft genome sequence of Fonsecaea nubica causative agent of cutaneous subcutaneous infection in human host.</title>
        <authorList>
            <person name="Costa F."/>
            <person name="Sybren D.H."/>
            <person name="Raittz R.T."/>
            <person name="Weiss V.A."/>
            <person name="Leao A.C."/>
            <person name="Gomes R."/>
            <person name="De Souza E.M."/>
            <person name="Pedrosa F.O."/>
            <person name="Steffens M.B."/>
            <person name="Bombassaro A."/>
            <person name="Tadra-Sfeir M.Z."/>
            <person name="Moreno L.F."/>
            <person name="Najafzadeh M.J."/>
            <person name="Felipe M.S."/>
            <person name="Teixeira M."/>
            <person name="Sun J."/>
            <person name="Xi L."/>
            <person name="Castro M.A."/>
            <person name="Vicente V.A."/>
        </authorList>
    </citation>
    <scope>NUCLEOTIDE SEQUENCE [LARGE SCALE GENOMIC DNA]</scope>
    <source>
        <strain evidence="1 2">CBS 269.64</strain>
    </source>
</reference>
<gene>
    <name evidence="1" type="ORF">AYO20_01677</name>
</gene>
<dbReference type="Proteomes" id="UP000185904">
    <property type="component" value="Unassembled WGS sequence"/>
</dbReference>
<dbReference type="GeneID" id="34585101"/>
<protein>
    <submittedName>
        <fullName evidence="1">Uncharacterized protein</fullName>
    </submittedName>
</protein>
<dbReference type="AlphaFoldDB" id="A0A178DAZ8"/>
<name>A0A178DAZ8_9EURO</name>
<sequence>MAARIKSYFLAPNWDYQRDGPLALGNIISDPTDPVFTRLSGFDAAANVEIYHNAPEAWSHVESEMRAGRLGLFARFAEICGLGAAAEVSHASHQRRGYDMESIQTSYFVPTAEYLLQRLRDPHVRLWLEARGLFQSRSLYLITGVKIARGLVRYDTTAKKGGAQGEVDVDTTPIGVPVHVGVNGEYVSGASAATFARSTTEVVFGYQLRKITEKGTAGVKNDPFNRGAFLSNDDPVAGKGGLDLSKFELDDHDATTDDLADLEEPSARAYNTTDTIGDEECNVVVVVEPPQETNE</sequence>
<dbReference type="RefSeq" id="XP_022503938.1">
    <property type="nucleotide sequence ID" value="XM_022639983.1"/>
</dbReference>
<evidence type="ECO:0000313" key="1">
    <source>
        <dbReference type="EMBL" id="OAL38926.1"/>
    </source>
</evidence>
<dbReference type="EMBL" id="LVCJ01000007">
    <property type="protein sequence ID" value="OAL38926.1"/>
    <property type="molecule type" value="Genomic_DNA"/>
</dbReference>
<evidence type="ECO:0000313" key="2">
    <source>
        <dbReference type="Proteomes" id="UP000185904"/>
    </source>
</evidence>
<dbReference type="OrthoDB" id="4500473at2759"/>
<comment type="caution">
    <text evidence="1">The sequence shown here is derived from an EMBL/GenBank/DDBJ whole genome shotgun (WGS) entry which is preliminary data.</text>
</comment>
<accession>A0A178DAZ8</accession>
<proteinExistence type="predicted"/>